<gene>
    <name evidence="1" type="ORF">I7X13_00355</name>
</gene>
<dbReference type="RefSeq" id="WP_198073931.1">
    <property type="nucleotide sequence ID" value="NZ_JAEDAE010000001.1"/>
</dbReference>
<proteinExistence type="predicted"/>
<sequence length="65" mass="7214">MQSHPQSAAAAVVAPAVGSPPTKVRSFELSEIKARAKAMKKARKQEDRRYFFSWCACLHAIGFSY</sequence>
<keyword evidence="2" id="KW-1185">Reference proteome</keyword>
<accession>A0ABS0Q1F0</accession>
<comment type="caution">
    <text evidence="1">The sequence shown here is derived from an EMBL/GenBank/DDBJ whole genome shotgun (WGS) entry which is preliminary data.</text>
</comment>
<name>A0ABS0Q1F0_9BACT</name>
<evidence type="ECO:0000313" key="2">
    <source>
        <dbReference type="Proteomes" id="UP000625631"/>
    </source>
</evidence>
<organism evidence="1 2">
    <name type="scientific">Hymenobacter negativus</name>
    <dbReference type="NCBI Taxonomy" id="2795026"/>
    <lineage>
        <taxon>Bacteria</taxon>
        <taxon>Pseudomonadati</taxon>
        <taxon>Bacteroidota</taxon>
        <taxon>Cytophagia</taxon>
        <taxon>Cytophagales</taxon>
        <taxon>Hymenobacteraceae</taxon>
        <taxon>Hymenobacter</taxon>
    </lineage>
</organism>
<dbReference type="EMBL" id="JAEDAE010000001">
    <property type="protein sequence ID" value="MBH8556476.1"/>
    <property type="molecule type" value="Genomic_DNA"/>
</dbReference>
<evidence type="ECO:0000313" key="1">
    <source>
        <dbReference type="EMBL" id="MBH8556476.1"/>
    </source>
</evidence>
<protein>
    <submittedName>
        <fullName evidence="1">Uncharacterized protein</fullName>
    </submittedName>
</protein>
<reference evidence="1 2" key="1">
    <citation type="submission" date="2020-12" db="EMBL/GenBank/DDBJ databases">
        <title>Hymenobacter sp.</title>
        <authorList>
            <person name="Kim M.K."/>
        </authorList>
    </citation>
    <scope>NUCLEOTIDE SEQUENCE [LARGE SCALE GENOMIC DNA]</scope>
    <source>
        <strain evidence="1 2">BT442</strain>
    </source>
</reference>
<dbReference type="Proteomes" id="UP000625631">
    <property type="component" value="Unassembled WGS sequence"/>
</dbReference>